<comment type="cofactor">
    <cofactor evidence="1 4">
        <name>pyridoxal 5'-phosphate</name>
        <dbReference type="ChEBI" id="CHEBI:597326"/>
    </cofactor>
</comment>
<dbReference type="GO" id="GO:0016829">
    <property type="term" value="F:lyase activity"/>
    <property type="evidence" value="ECO:0007669"/>
    <property type="project" value="UniProtKB-KW"/>
</dbReference>
<dbReference type="SUPFAM" id="SSF53383">
    <property type="entry name" value="PLP-dependent transferases"/>
    <property type="match status" value="1"/>
</dbReference>
<sequence>MTIYERLGVKPVINGAATLTRLGGSLMPPPVVQAMAEAAGAFVRLDELHEAAGQRLAELTRNEGAYVTTGAAAGLVLATAACVTGMDAEKMALLPRPERIPGGRYKVVVFRSQRNGYDFAVRQVGIELVEIGPSRSDAIRQAPDPAALTAELGQALDKRVACVVYFAGALSEVGSLPLAQVVELAHAHQVPVVVDAAAQIPPIENLWAFSGAPGPTPWAQALASMGIMDDAPEQTTPAGADLAVFSGGKGLRGPQASGLVVGRADLIAAMRRQGSPNAFIGRPMKVGKEEICGLVAAVEWSLAQDCETLAAQYERQVRRVVSSLSEVPGLHAERGYPNEAGQPFPRAVVRLASDAPLARDELQAKLLAHDPPIELSSAEADGVYVNPQTLDPGQEEIVVGAIRQAVLAAGPARSTTTKAASTAGTA</sequence>
<dbReference type="AlphaFoldDB" id="A0A6J4JR35"/>
<evidence type="ECO:0000256" key="1">
    <source>
        <dbReference type="ARBA" id="ARBA00001933"/>
    </source>
</evidence>
<evidence type="ECO:0000256" key="2">
    <source>
        <dbReference type="ARBA" id="ARBA00022898"/>
    </source>
</evidence>
<reference evidence="5" key="1">
    <citation type="submission" date="2020-02" db="EMBL/GenBank/DDBJ databases">
        <authorList>
            <person name="Meier V. D."/>
        </authorList>
    </citation>
    <scope>NUCLEOTIDE SEQUENCE</scope>
    <source>
        <strain evidence="5">AVDCRST_MAG77</strain>
    </source>
</reference>
<proteinExistence type="inferred from homology"/>
<gene>
    <name evidence="5" type="ORF">AVDCRST_MAG77-4185</name>
</gene>
<dbReference type="EMBL" id="CADCTC010000223">
    <property type="protein sequence ID" value="CAA9285000.1"/>
    <property type="molecule type" value="Genomic_DNA"/>
</dbReference>
<keyword evidence="2 4" id="KW-0663">Pyridoxal phosphate</keyword>
<dbReference type="InterPro" id="IPR018319">
    <property type="entry name" value="SelA-like"/>
</dbReference>
<dbReference type="EC" id="4.3.1.-" evidence="5"/>
<comment type="similarity">
    <text evidence="3">Belongs to the SelA family.</text>
</comment>
<dbReference type="GO" id="GO:0004125">
    <property type="term" value="F:L-seryl-tRNA(Sec) selenium transferase activity"/>
    <property type="evidence" value="ECO:0007669"/>
    <property type="project" value="TreeGrafter"/>
</dbReference>
<evidence type="ECO:0000313" key="5">
    <source>
        <dbReference type="EMBL" id="CAA9285000.1"/>
    </source>
</evidence>
<protein>
    <submittedName>
        <fullName evidence="5">D-Glucosaminate-6-phosphate ammonia-lyase</fullName>
        <ecNumber evidence="5">4.3.1.-</ecNumber>
    </submittedName>
</protein>
<dbReference type="Gene3D" id="3.40.640.10">
    <property type="entry name" value="Type I PLP-dependent aspartate aminotransferase-like (Major domain)"/>
    <property type="match status" value="1"/>
</dbReference>
<name>A0A6J4JR35_9CHLR</name>
<keyword evidence="5" id="KW-0456">Lyase</keyword>
<dbReference type="Pfam" id="PF03841">
    <property type="entry name" value="SelA"/>
    <property type="match status" value="1"/>
</dbReference>
<evidence type="ECO:0000256" key="4">
    <source>
        <dbReference type="PIRSR" id="PIRSR618319-50"/>
    </source>
</evidence>
<dbReference type="PANTHER" id="PTHR32328:SF0">
    <property type="entry name" value="L-SERYL-TRNA(SEC) SELENIUM TRANSFERASE"/>
    <property type="match status" value="1"/>
</dbReference>
<evidence type="ECO:0000256" key="3">
    <source>
        <dbReference type="ARBA" id="ARBA00044507"/>
    </source>
</evidence>
<dbReference type="PANTHER" id="PTHR32328">
    <property type="entry name" value="L-SERYL-TRNA(SEC) SELENIUM TRANSFERASE"/>
    <property type="match status" value="1"/>
</dbReference>
<feature type="modified residue" description="N6-(pyridoxal phosphate)lysine" evidence="4">
    <location>
        <position position="249"/>
    </location>
</feature>
<organism evidence="5">
    <name type="scientific">uncultured Chloroflexota bacterium</name>
    <dbReference type="NCBI Taxonomy" id="166587"/>
    <lineage>
        <taxon>Bacteria</taxon>
        <taxon>Bacillati</taxon>
        <taxon>Chloroflexota</taxon>
        <taxon>environmental samples</taxon>
    </lineage>
</organism>
<dbReference type="InterPro" id="IPR015424">
    <property type="entry name" value="PyrdxlP-dep_Trfase"/>
</dbReference>
<accession>A0A6J4JR35</accession>
<dbReference type="InterPro" id="IPR015421">
    <property type="entry name" value="PyrdxlP-dep_Trfase_major"/>
</dbReference>